<accession>A0A3N0EV57</accession>
<gene>
    <name evidence="3" type="ORF">ED312_03970</name>
</gene>
<proteinExistence type="inferred from homology"/>
<dbReference type="Pfam" id="PF01337">
    <property type="entry name" value="Barstar"/>
    <property type="match status" value="1"/>
</dbReference>
<dbReference type="AlphaFoldDB" id="A0A3N0EV57"/>
<dbReference type="SUPFAM" id="SSF52038">
    <property type="entry name" value="Barstar-related"/>
    <property type="match status" value="1"/>
</dbReference>
<dbReference type="Proteomes" id="UP000267469">
    <property type="component" value="Unassembled WGS sequence"/>
</dbReference>
<evidence type="ECO:0000313" key="3">
    <source>
        <dbReference type="EMBL" id="RNL91770.1"/>
    </source>
</evidence>
<evidence type="ECO:0000256" key="1">
    <source>
        <dbReference type="ARBA" id="ARBA00006845"/>
    </source>
</evidence>
<reference evidence="3 4" key="1">
    <citation type="submission" date="2018-10" db="EMBL/GenBank/DDBJ databases">
        <title>Sinomicrobium pectinilyticum sp. nov., a pectinase-producing bacterium isolated from alkaline and saline soil, and emended description of the genus Sinomicrobium.</title>
        <authorList>
            <person name="Cheng B."/>
            <person name="Li C."/>
            <person name="Lai Q."/>
            <person name="Du M."/>
            <person name="Shao Z."/>
            <person name="Xu P."/>
            <person name="Yang C."/>
        </authorList>
    </citation>
    <scope>NUCLEOTIDE SEQUENCE [LARGE SCALE GENOMIC DNA]</scope>
    <source>
        <strain evidence="3 4">5DNS001</strain>
    </source>
</reference>
<keyword evidence="4" id="KW-1185">Reference proteome</keyword>
<feature type="domain" description="Barstar (barnase inhibitor)" evidence="2">
    <location>
        <begin position="4"/>
        <end position="75"/>
    </location>
</feature>
<evidence type="ECO:0000259" key="2">
    <source>
        <dbReference type="Pfam" id="PF01337"/>
    </source>
</evidence>
<comment type="similarity">
    <text evidence="1">Belongs to the barstar family.</text>
</comment>
<comment type="caution">
    <text evidence="3">The sequence shown here is derived from an EMBL/GenBank/DDBJ whole genome shotgun (WGS) entry which is preliminary data.</text>
</comment>
<sequence length="130" mass="14900">MRKKITIHGANISSIASFYDEINRVFMAGEDWKIGHSLDAFNDLLYGGFGIIRAAEPVILVWINMEKNRDDLGYEATIAWYREKLESPSRFNIKWVNERLAALEDGTGRTFFEMVTDIISEHSNIVLKEG</sequence>
<name>A0A3N0EV57_SINP1</name>
<protein>
    <submittedName>
        <fullName evidence="3">Ribonuclease inhibitor</fullName>
    </submittedName>
</protein>
<dbReference type="InterPro" id="IPR000468">
    <property type="entry name" value="Barstar"/>
</dbReference>
<dbReference type="InterPro" id="IPR035905">
    <property type="entry name" value="Barstar-like_sf"/>
</dbReference>
<organism evidence="3 4">
    <name type="scientific">Sinomicrobium pectinilyticum</name>
    <dbReference type="NCBI Taxonomy" id="1084421"/>
    <lineage>
        <taxon>Bacteria</taxon>
        <taxon>Pseudomonadati</taxon>
        <taxon>Bacteroidota</taxon>
        <taxon>Flavobacteriia</taxon>
        <taxon>Flavobacteriales</taxon>
        <taxon>Flavobacteriaceae</taxon>
        <taxon>Sinomicrobium</taxon>
    </lineage>
</organism>
<dbReference type="Gene3D" id="3.30.370.10">
    <property type="entry name" value="Barstar-like"/>
    <property type="match status" value="1"/>
</dbReference>
<dbReference type="EMBL" id="RJTM01000024">
    <property type="protein sequence ID" value="RNL91770.1"/>
    <property type="molecule type" value="Genomic_DNA"/>
</dbReference>
<dbReference type="OrthoDB" id="4793808at2"/>
<evidence type="ECO:0000313" key="4">
    <source>
        <dbReference type="Proteomes" id="UP000267469"/>
    </source>
</evidence>